<dbReference type="OrthoDB" id="3479894at2"/>
<proteinExistence type="predicted"/>
<evidence type="ECO:0000313" key="1">
    <source>
        <dbReference type="EMBL" id="RFS81494.1"/>
    </source>
</evidence>
<reference evidence="1 2" key="1">
    <citation type="submission" date="2018-08" db="EMBL/GenBank/DDBJ databases">
        <title>Actinomadura spongicola sp. nov., isolated from marine sponge Leucetta chagosensis.</title>
        <authorList>
            <person name="Li L."/>
            <person name="Lin H.W."/>
        </authorList>
    </citation>
    <scope>NUCLEOTIDE SEQUENCE [LARGE SCALE GENOMIC DNA]</scope>
    <source>
        <strain evidence="1 2">LHW52907</strain>
    </source>
</reference>
<dbReference type="EMBL" id="QVNQ01000013">
    <property type="protein sequence ID" value="RFS81494.1"/>
    <property type="molecule type" value="Genomic_DNA"/>
</dbReference>
<sequence length="75" mass="8275">MRTITLGENDDQPSAFVSDLTAGDSYAPWYMDGPGAWQELLEDPVQHGDEIYLYHVSDDGASPAIFDASTLVRVR</sequence>
<dbReference type="Proteomes" id="UP000262882">
    <property type="component" value="Unassembled WGS sequence"/>
</dbReference>
<keyword evidence="2" id="KW-1185">Reference proteome</keyword>
<dbReference type="AlphaFoldDB" id="A0A372G7W8"/>
<gene>
    <name evidence="1" type="ORF">D0T12_31595</name>
</gene>
<accession>A0A372G7W8</accession>
<name>A0A372G7W8_9ACTN</name>
<comment type="caution">
    <text evidence="1">The sequence shown here is derived from an EMBL/GenBank/DDBJ whole genome shotgun (WGS) entry which is preliminary data.</text>
</comment>
<evidence type="ECO:0000313" key="2">
    <source>
        <dbReference type="Proteomes" id="UP000262882"/>
    </source>
</evidence>
<organism evidence="1 2">
    <name type="scientific">Actinomadura spongiicola</name>
    <dbReference type="NCBI Taxonomy" id="2303421"/>
    <lineage>
        <taxon>Bacteria</taxon>
        <taxon>Bacillati</taxon>
        <taxon>Actinomycetota</taxon>
        <taxon>Actinomycetes</taxon>
        <taxon>Streptosporangiales</taxon>
        <taxon>Thermomonosporaceae</taxon>
        <taxon>Actinomadura</taxon>
    </lineage>
</organism>
<protein>
    <submittedName>
        <fullName evidence="1">Uncharacterized protein</fullName>
    </submittedName>
</protein>
<dbReference type="RefSeq" id="WP_117404327.1">
    <property type="nucleotide sequence ID" value="NZ_QVNQ01000013.1"/>
</dbReference>